<reference evidence="6 7" key="1">
    <citation type="journal article" date="2019" name="Int. J. Syst. Evol. Microbiol.">
        <title>The Global Catalogue of Microorganisms (GCM) 10K type strain sequencing project: providing services to taxonomists for standard genome sequencing and annotation.</title>
        <authorList>
            <consortium name="The Broad Institute Genomics Platform"/>
            <consortium name="The Broad Institute Genome Sequencing Center for Infectious Disease"/>
            <person name="Wu L."/>
            <person name="Ma J."/>
        </authorList>
    </citation>
    <scope>NUCLEOTIDE SEQUENCE [LARGE SCALE GENOMIC DNA]</scope>
    <source>
        <strain evidence="6 7">JCM 10425</strain>
    </source>
</reference>
<accession>A0ABN0UTW6</accession>
<dbReference type="Pfam" id="PF00459">
    <property type="entry name" value="Inositol_P"/>
    <property type="match status" value="1"/>
</dbReference>
<proteinExistence type="predicted"/>
<evidence type="ECO:0000313" key="6">
    <source>
        <dbReference type="EMBL" id="GAA0261390.1"/>
    </source>
</evidence>
<protein>
    <recommendedName>
        <fullName evidence="2">inositol-phosphate phosphatase</fullName>
        <ecNumber evidence="2">3.1.3.25</ecNumber>
    </recommendedName>
</protein>
<organism evidence="6 7">
    <name type="scientific">Cryptosporangium japonicum</name>
    <dbReference type="NCBI Taxonomy" id="80872"/>
    <lineage>
        <taxon>Bacteria</taxon>
        <taxon>Bacillati</taxon>
        <taxon>Actinomycetota</taxon>
        <taxon>Actinomycetes</taxon>
        <taxon>Cryptosporangiales</taxon>
        <taxon>Cryptosporangiaceae</taxon>
        <taxon>Cryptosporangium</taxon>
    </lineage>
</organism>
<dbReference type="PROSITE" id="PS00630">
    <property type="entry name" value="IMP_2"/>
    <property type="match status" value="1"/>
</dbReference>
<evidence type="ECO:0000256" key="2">
    <source>
        <dbReference type="ARBA" id="ARBA00013106"/>
    </source>
</evidence>
<evidence type="ECO:0000313" key="7">
    <source>
        <dbReference type="Proteomes" id="UP001500967"/>
    </source>
</evidence>
<dbReference type="EMBL" id="BAAAGX010000020">
    <property type="protein sequence ID" value="GAA0261390.1"/>
    <property type="molecule type" value="Genomic_DNA"/>
</dbReference>
<dbReference type="PROSITE" id="PS00629">
    <property type="entry name" value="IMP_1"/>
    <property type="match status" value="1"/>
</dbReference>
<keyword evidence="7" id="KW-1185">Reference proteome</keyword>
<evidence type="ECO:0000256" key="4">
    <source>
        <dbReference type="ARBA" id="ARBA00022801"/>
    </source>
</evidence>
<dbReference type="InterPro" id="IPR020583">
    <property type="entry name" value="Inositol_monoP_metal-BS"/>
</dbReference>
<gene>
    <name evidence="6" type="ORF">GCM10009539_53750</name>
</gene>
<dbReference type="CDD" id="cd01637">
    <property type="entry name" value="IMPase_like"/>
    <property type="match status" value="1"/>
</dbReference>
<evidence type="ECO:0000256" key="5">
    <source>
        <dbReference type="ARBA" id="ARBA00022842"/>
    </source>
</evidence>
<keyword evidence="5" id="KW-0460">Magnesium</keyword>
<dbReference type="SUPFAM" id="SSF56655">
    <property type="entry name" value="Carbohydrate phosphatase"/>
    <property type="match status" value="1"/>
</dbReference>
<dbReference type="Proteomes" id="UP001500967">
    <property type="component" value="Unassembled WGS sequence"/>
</dbReference>
<comment type="catalytic activity">
    <reaction evidence="1">
        <text>a myo-inositol phosphate + H2O = myo-inositol + phosphate</text>
        <dbReference type="Rhea" id="RHEA:24056"/>
        <dbReference type="ChEBI" id="CHEBI:15377"/>
        <dbReference type="ChEBI" id="CHEBI:17268"/>
        <dbReference type="ChEBI" id="CHEBI:43474"/>
        <dbReference type="ChEBI" id="CHEBI:84139"/>
        <dbReference type="EC" id="3.1.3.25"/>
    </reaction>
</comment>
<keyword evidence="3" id="KW-0479">Metal-binding</keyword>
<dbReference type="RefSeq" id="WP_344651683.1">
    <property type="nucleotide sequence ID" value="NZ_BAAAGX010000020.1"/>
</dbReference>
<evidence type="ECO:0000256" key="3">
    <source>
        <dbReference type="ARBA" id="ARBA00022723"/>
    </source>
</evidence>
<keyword evidence="4" id="KW-0378">Hydrolase</keyword>
<dbReference type="EC" id="3.1.3.25" evidence="2"/>
<comment type="caution">
    <text evidence="6">The sequence shown here is derived from an EMBL/GenBank/DDBJ whole genome shotgun (WGS) entry which is preliminary data.</text>
</comment>
<dbReference type="InterPro" id="IPR000760">
    <property type="entry name" value="Inositol_monophosphatase-like"/>
</dbReference>
<dbReference type="PANTHER" id="PTHR20854:SF4">
    <property type="entry name" value="INOSITOL-1-MONOPHOSPHATASE-RELATED"/>
    <property type="match status" value="1"/>
</dbReference>
<evidence type="ECO:0000256" key="1">
    <source>
        <dbReference type="ARBA" id="ARBA00001033"/>
    </source>
</evidence>
<name>A0ABN0UTW6_9ACTN</name>
<dbReference type="InterPro" id="IPR020550">
    <property type="entry name" value="Inositol_monophosphatase_CS"/>
</dbReference>
<dbReference type="Gene3D" id="3.40.190.80">
    <property type="match status" value="1"/>
</dbReference>
<dbReference type="PANTHER" id="PTHR20854">
    <property type="entry name" value="INOSITOL MONOPHOSPHATASE"/>
    <property type="match status" value="1"/>
</dbReference>
<sequence length="277" mass="28994">MSLDTAQLKELAGTAAGILDEAVPFFVSEIGAKEEVVKGVGDWATAADLALERQITAALAERTGLPTHGEEFGGHDLHTGVTWVLDPIDGTANYSARIPLTGIALALLEEGRPVVGQIRLPLFGEAYQAIDGGPLERNGEALPELARTRLDDVTIALGNVAPKGTHGGPTPRYPFRFRMALANAVAHQAMRVRMFGSSAVELAWASAGAVGASLNFGNHAWDNAAGALMVRQAGGEVRDLEGGEWSLRSRSILAGRPGVLDELAELIAALGDPASYA</sequence>
<dbReference type="Gene3D" id="3.30.540.10">
    <property type="entry name" value="Fructose-1,6-Bisphosphatase, subunit A, domain 1"/>
    <property type="match status" value="1"/>
</dbReference>
<dbReference type="PRINTS" id="PR00377">
    <property type="entry name" value="IMPHPHTASES"/>
</dbReference>